<reference evidence="2 3" key="2">
    <citation type="submission" date="2015-02" db="EMBL/GenBank/DDBJ databases">
        <title>The complete genome of Sphingomonas hengshuiensis sp. WHSC-8 isolated from soil of Hengshui Lake.</title>
        <authorList>
            <person name="Wei S."/>
            <person name="Guo J."/>
            <person name="Su C."/>
            <person name="Wu R."/>
            <person name="Zhang Z."/>
            <person name="Liang K."/>
            <person name="Li H."/>
            <person name="Wang T."/>
            <person name="Liu H."/>
            <person name="Zhang C."/>
            <person name="Li Z."/>
            <person name="Wang Q."/>
            <person name="Meng J."/>
        </authorList>
    </citation>
    <scope>NUCLEOTIDE SEQUENCE [LARGE SCALE GENOMIC DNA]</scope>
    <source>
        <strain evidence="2 3">WHSC-8</strain>
    </source>
</reference>
<dbReference type="EMBL" id="CP010836">
    <property type="protein sequence ID" value="AJP74735.1"/>
    <property type="molecule type" value="Genomic_DNA"/>
</dbReference>
<keyword evidence="3" id="KW-1185">Reference proteome</keyword>
<dbReference type="AlphaFoldDB" id="A0A7U5BGB3"/>
<reference evidence="2 3" key="1">
    <citation type="journal article" date="2015" name="Int. J. Syst. Evol. Microbiol.">
        <title>Sphingomonas hengshuiensis sp. nov., isolated from lake wetland.</title>
        <authorList>
            <person name="Wei S."/>
            <person name="Wang T."/>
            <person name="Liu H."/>
            <person name="Zhang C."/>
            <person name="Guo J."/>
            <person name="Wang Q."/>
            <person name="Liang K."/>
            <person name="Zhang Z."/>
        </authorList>
    </citation>
    <scope>NUCLEOTIDE SEQUENCE [LARGE SCALE GENOMIC DNA]</scope>
    <source>
        <strain evidence="2 3">WHSC-8</strain>
    </source>
</reference>
<dbReference type="KEGG" id="sphi:TS85_22380"/>
<dbReference type="RefSeq" id="WP_044336825.1">
    <property type="nucleotide sequence ID" value="NZ_CP010836.1"/>
</dbReference>
<evidence type="ECO:0000313" key="2">
    <source>
        <dbReference type="EMBL" id="AJP74735.1"/>
    </source>
</evidence>
<name>A0A7U5BGB3_9SPHN</name>
<dbReference type="Proteomes" id="UP000032300">
    <property type="component" value="Chromosome"/>
</dbReference>
<dbReference type="InterPro" id="IPR012312">
    <property type="entry name" value="Hemerythrin-like"/>
</dbReference>
<gene>
    <name evidence="2" type="ORF">TS85_22380</name>
</gene>
<protein>
    <recommendedName>
        <fullName evidence="1">Hemerythrin-like domain-containing protein</fullName>
    </recommendedName>
</protein>
<proteinExistence type="predicted"/>
<dbReference type="OrthoDB" id="7558171at2"/>
<evidence type="ECO:0000313" key="3">
    <source>
        <dbReference type="Proteomes" id="UP000032300"/>
    </source>
</evidence>
<dbReference type="Pfam" id="PF01814">
    <property type="entry name" value="Hemerythrin"/>
    <property type="match status" value="1"/>
</dbReference>
<organism evidence="2 3">
    <name type="scientific">Sphingomonas hengshuiensis</name>
    <dbReference type="NCBI Taxonomy" id="1609977"/>
    <lineage>
        <taxon>Bacteria</taxon>
        <taxon>Pseudomonadati</taxon>
        <taxon>Pseudomonadota</taxon>
        <taxon>Alphaproteobacteria</taxon>
        <taxon>Sphingomonadales</taxon>
        <taxon>Sphingomonadaceae</taxon>
        <taxon>Sphingomonas</taxon>
    </lineage>
</organism>
<sequence>MAEVDRVELLRDHAAIELLSKRLSTLIDRQAGAEDLALALDHLVQTVASHLALEDAIIYDLALEDQMDASPTEVDRAHQEFETLKSNWGDYLTAWTPQRIAADRDTFVRETRAMLPRLRDRVRLETHLLSLMGTVRHYA</sequence>
<feature type="domain" description="Hemerythrin-like" evidence="1">
    <location>
        <begin position="9"/>
        <end position="128"/>
    </location>
</feature>
<evidence type="ECO:0000259" key="1">
    <source>
        <dbReference type="Pfam" id="PF01814"/>
    </source>
</evidence>
<accession>A0A7U5BGB3</accession>